<proteinExistence type="predicted"/>
<evidence type="ECO:0000313" key="3">
    <source>
        <dbReference type="EMBL" id="KAJ8495181.1"/>
    </source>
</evidence>
<comment type="caution">
    <text evidence="3">The sequence shown here is derived from an EMBL/GenBank/DDBJ whole genome shotgun (WGS) entry which is preliminary data.</text>
</comment>
<feature type="region of interest" description="Disordered" evidence="1">
    <location>
        <begin position="260"/>
        <end position="286"/>
    </location>
</feature>
<feature type="compositionally biased region" description="Basic and acidic residues" evidence="1">
    <location>
        <begin position="860"/>
        <end position="870"/>
    </location>
</feature>
<dbReference type="EMBL" id="JAPEVG010000027">
    <property type="protein sequence ID" value="KAJ8495181.1"/>
    <property type="molecule type" value="Genomic_DNA"/>
</dbReference>
<evidence type="ECO:0000313" key="4">
    <source>
        <dbReference type="Proteomes" id="UP001215151"/>
    </source>
</evidence>
<dbReference type="InterPro" id="IPR011009">
    <property type="entry name" value="Kinase-like_dom_sf"/>
</dbReference>
<feature type="compositionally biased region" description="Acidic residues" evidence="1">
    <location>
        <begin position="871"/>
        <end position="881"/>
    </location>
</feature>
<dbReference type="InterPro" id="IPR040976">
    <property type="entry name" value="Pkinase_fungal"/>
</dbReference>
<dbReference type="PANTHER" id="PTHR38248">
    <property type="entry name" value="FUNK1 6"/>
    <property type="match status" value="1"/>
</dbReference>
<keyword evidence="4" id="KW-1185">Reference proteome</keyword>
<evidence type="ECO:0000259" key="2">
    <source>
        <dbReference type="Pfam" id="PF17667"/>
    </source>
</evidence>
<feature type="region of interest" description="Disordered" evidence="1">
    <location>
        <begin position="842"/>
        <end position="905"/>
    </location>
</feature>
<accession>A0AAD7U304</accession>
<dbReference type="Gene3D" id="1.10.510.10">
    <property type="entry name" value="Transferase(Phosphotransferase) domain 1"/>
    <property type="match status" value="1"/>
</dbReference>
<dbReference type="AlphaFoldDB" id="A0AAD7U304"/>
<gene>
    <name evidence="3" type="ORF">ONZ51_g1871</name>
</gene>
<feature type="compositionally biased region" description="Acidic residues" evidence="1">
    <location>
        <begin position="264"/>
        <end position="278"/>
    </location>
</feature>
<evidence type="ECO:0000256" key="1">
    <source>
        <dbReference type="SAM" id="MobiDB-lite"/>
    </source>
</evidence>
<sequence length="905" mass="99789">MLDTTAVDCTELSEDLERELRGKIQYNNCDLLSELLGPAAEGHITQRSRPITGGVDPMTQEDRVKLIVASILENLPDELETLKTVANGARASLPPAEQERLMYEPLEAIFQHIQENVSEICASSGITPYTAGRRFVRASEKTLKSDDHQRNDNQEKPDFLLANSGGVRNMPWRACSAFFEIKADESDGPTPRNGRFDTTVTQTLRQGAEFARLIFSSRPHHLHVWGLFLCGNKLTLGRFDRRGVVLSQEYDLQNPEYIAKLEDPEGSDDAGDLEGAEDANDKNLGFSLKSTKSLPRKVASIANLKTKKNTKGMKTRKDMKTSTSIKNAGKHSKTKRTAENEPDLVRFVRIVVCLTYEMSTVELGHDPTVTTFGTCTYLGSQYPSFKIRVGEGPVATSWVTISQPIGASLSLFGRGTSVWYVIPETEATNSKISRPTVYILKNAWRPASRLGEYLIYTRMLTHAEVAATSAIARPLAGGDVEGNLRGGVVDESLTISIGAIRHSHSASSSLEVDAVLHRMVLKDYGLPLHKFRTILEMLRAVRAVVKGHRVLARAGILHRNISPGNIMIRLSNPQVKRDQFGKLSLEHSQPEGPTQSAGFLMDFEFASLPNGEDRVGQSSDINSLPKDGMTGQGLFMATEVLISVARDIAIIHTASHDLQSVLWAILYAIYRNAHTKLDDDILSRNTKTRLSTIKDGLKKEYSLLFSASSVEDLLASRAAAFGTCVSAARVHTEATCGGVQYLLMYADMFLDEDITEFLEAVWILLRQCQPVFVPTEKHQYADIYSWKLESANASGAHADGRMASTGQGASSPFWRMSDFALKFNHDILEKLLDRVLEKIEKTGSEHSDAAEDEGGSEYGDGDRDDVPRQDEEGDGDEDEDDHQDREEGGDADGLTDRLGAPHLAS</sequence>
<dbReference type="Proteomes" id="UP001215151">
    <property type="component" value="Unassembled WGS sequence"/>
</dbReference>
<reference evidence="3" key="1">
    <citation type="submission" date="2022-11" db="EMBL/GenBank/DDBJ databases">
        <title>Genome Sequence of Cubamyces cubensis.</title>
        <authorList>
            <person name="Buettner E."/>
        </authorList>
    </citation>
    <scope>NUCLEOTIDE SEQUENCE</scope>
    <source>
        <strain evidence="3">MPL-01</strain>
    </source>
</reference>
<organism evidence="3 4">
    <name type="scientific">Trametes cubensis</name>
    <dbReference type="NCBI Taxonomy" id="1111947"/>
    <lineage>
        <taxon>Eukaryota</taxon>
        <taxon>Fungi</taxon>
        <taxon>Dikarya</taxon>
        <taxon>Basidiomycota</taxon>
        <taxon>Agaricomycotina</taxon>
        <taxon>Agaricomycetes</taxon>
        <taxon>Polyporales</taxon>
        <taxon>Polyporaceae</taxon>
        <taxon>Trametes</taxon>
    </lineage>
</organism>
<feature type="domain" description="Fungal-type protein kinase" evidence="2">
    <location>
        <begin position="342"/>
        <end position="667"/>
    </location>
</feature>
<dbReference type="PANTHER" id="PTHR38248:SF2">
    <property type="entry name" value="FUNK1 11"/>
    <property type="match status" value="1"/>
</dbReference>
<feature type="region of interest" description="Disordered" evidence="1">
    <location>
        <begin position="309"/>
        <end position="338"/>
    </location>
</feature>
<dbReference type="SUPFAM" id="SSF56112">
    <property type="entry name" value="Protein kinase-like (PK-like)"/>
    <property type="match status" value="1"/>
</dbReference>
<protein>
    <recommendedName>
        <fullName evidence="2">Fungal-type protein kinase domain-containing protein</fullName>
    </recommendedName>
</protein>
<name>A0AAD7U304_9APHY</name>
<dbReference type="Pfam" id="PF17667">
    <property type="entry name" value="Pkinase_fungal"/>
    <property type="match status" value="1"/>
</dbReference>